<feature type="compositionally biased region" description="Polar residues" evidence="2">
    <location>
        <begin position="423"/>
        <end position="452"/>
    </location>
</feature>
<dbReference type="EMBL" id="CP138348">
    <property type="protein sequence ID" value="WPF90109.1"/>
    <property type="molecule type" value="Genomic_DNA"/>
</dbReference>
<dbReference type="FunFam" id="3.40.630.40:FF:000005">
    <property type="entry name" value="N-acetylmuramoyl-L-alanine amidase (AmiA)"/>
    <property type="match status" value="1"/>
</dbReference>
<proteinExistence type="predicted"/>
<dbReference type="GO" id="GO:0008745">
    <property type="term" value="F:N-acetylmuramoyl-L-alanine amidase activity"/>
    <property type="evidence" value="ECO:0007669"/>
    <property type="project" value="InterPro"/>
</dbReference>
<organism evidence="4">
    <name type="scientific">Cyanobacterium aponinum AL20115</name>
    <dbReference type="NCBI Taxonomy" id="3090662"/>
    <lineage>
        <taxon>Bacteria</taxon>
        <taxon>Bacillati</taxon>
        <taxon>Cyanobacteriota</taxon>
        <taxon>Cyanophyceae</taxon>
        <taxon>Oscillatoriophycideae</taxon>
        <taxon>Chroococcales</taxon>
        <taxon>Geminocystaceae</taxon>
        <taxon>Cyanobacterium</taxon>
    </lineage>
</organism>
<evidence type="ECO:0000256" key="1">
    <source>
        <dbReference type="ARBA" id="ARBA00022801"/>
    </source>
</evidence>
<dbReference type="InterPro" id="IPR002508">
    <property type="entry name" value="MurNAc-LAA_cat"/>
</dbReference>
<reference evidence="4" key="1">
    <citation type="submission" date="2023-11" db="EMBL/GenBank/DDBJ databases">
        <title>Genome sequence of Cyanobacterium aponinum BCRC AL20115.</title>
        <authorList>
            <person name="Chang H.-Y."/>
            <person name="Lin K.-M."/>
            <person name="Hsueh H.-T."/>
            <person name="Chu H.-A."/>
            <person name="Kuo C.-H."/>
        </authorList>
    </citation>
    <scope>NUCLEOTIDE SEQUENCE</scope>
    <source>
        <strain evidence="4">AL20115</strain>
    </source>
</reference>
<dbReference type="SUPFAM" id="SSF53187">
    <property type="entry name" value="Zn-dependent exopeptidases"/>
    <property type="match status" value="1"/>
</dbReference>
<sequence>MIKFYAFILSCLTFLLVTTPAYAGRLLFWRYETNQNRLLFTTDQGVQPTAQLIANPTRLVIDLPGTTLGRPTINETYGGLITSLRIGQFDSRTTRLVIELAPGYILDPQQIKIKGLSPTQWSVDLPQPQRGNFPAPSSPSDPYNSSSNPSNSNSSSNTRSLSANNNSSDNNSNNTNETTASGGNEIQVTSSGLIVGIDGDHRNQIKVDRSRDRKKINFEISNINIPSNLLKSWAVNKYGVENIEITQRRNSALLTLNVHPDSPDWQGSFSRMGGFVLWPQGGISRVIDLSNNNKSVVAQSNVSPARGSINNSQKTLIESIDINNNQLVVRGNQRIQAKGSWATANQVYQLRMENTDLAPSFKSPSLPTGSPISRLRIWQPDDKTVVLLIEPALGTRIYSPSQSNERVVTLPLSGYVSRSSSSPVTPNRLNSSSSNSQAVTNIPVTPAPNSVSPFDYTPRDNSRPVLPSANSAPLPNRPVTNGKIVVMIDPGHGGKDPGAIGIGGVQEKHVVLSISQQLARILEQQGIQVRMTRDSDYFVSLQGRTEMANRINADLFVSIHANSAGANKPQVSGYETYYFQNGKALADTIHRNVLRRVDVNDRKVRQARFYVLRTSNMPAVLVEAGFLTGREDIAKLTNPTFQRQMAEAIAAGIIEYIKTNRL</sequence>
<dbReference type="GO" id="GO:0030288">
    <property type="term" value="C:outer membrane-bounded periplasmic space"/>
    <property type="evidence" value="ECO:0007669"/>
    <property type="project" value="TreeGrafter"/>
</dbReference>
<feature type="domain" description="MurNAc-LAA" evidence="3">
    <location>
        <begin position="545"/>
        <end position="654"/>
    </location>
</feature>
<dbReference type="InterPro" id="IPR021731">
    <property type="entry name" value="AMIN_dom"/>
</dbReference>
<dbReference type="InterPro" id="IPR050695">
    <property type="entry name" value="N-acetylmuramoyl_amidase_3"/>
</dbReference>
<dbReference type="Gene3D" id="3.40.630.40">
    <property type="entry name" value="Zn-dependent exopeptidases"/>
    <property type="match status" value="1"/>
</dbReference>
<name>A0AAF0ZIF8_9CHRO</name>
<feature type="region of interest" description="Disordered" evidence="2">
    <location>
        <begin position="120"/>
        <end position="185"/>
    </location>
</feature>
<dbReference type="AlphaFoldDB" id="A0AAF0ZIF8"/>
<accession>A0AAF0ZIF8</accession>
<keyword evidence="1" id="KW-0378">Hydrolase</keyword>
<feature type="region of interest" description="Disordered" evidence="2">
    <location>
        <begin position="415"/>
        <end position="477"/>
    </location>
</feature>
<dbReference type="PANTHER" id="PTHR30404:SF0">
    <property type="entry name" value="N-ACETYLMURAMOYL-L-ALANINE AMIDASE AMIC"/>
    <property type="match status" value="1"/>
</dbReference>
<dbReference type="SMART" id="SM00646">
    <property type="entry name" value="Ami_3"/>
    <property type="match status" value="1"/>
</dbReference>
<evidence type="ECO:0000313" key="4">
    <source>
        <dbReference type="EMBL" id="WPF90109.1"/>
    </source>
</evidence>
<evidence type="ECO:0000256" key="2">
    <source>
        <dbReference type="SAM" id="MobiDB-lite"/>
    </source>
</evidence>
<dbReference type="GO" id="GO:0009253">
    <property type="term" value="P:peptidoglycan catabolic process"/>
    <property type="evidence" value="ECO:0007669"/>
    <property type="project" value="InterPro"/>
</dbReference>
<protein>
    <submittedName>
        <fullName evidence="4">N-acetylmuramoyl-L-alanine amidase</fullName>
    </submittedName>
</protein>
<dbReference type="CDD" id="cd02696">
    <property type="entry name" value="MurNAc-LAA"/>
    <property type="match status" value="1"/>
</dbReference>
<dbReference type="Pfam" id="PF01520">
    <property type="entry name" value="Amidase_3"/>
    <property type="match status" value="1"/>
</dbReference>
<dbReference type="Gene3D" id="2.60.40.3500">
    <property type="match status" value="1"/>
</dbReference>
<evidence type="ECO:0000259" key="3">
    <source>
        <dbReference type="SMART" id="SM00646"/>
    </source>
</evidence>
<dbReference type="PANTHER" id="PTHR30404">
    <property type="entry name" value="N-ACETYLMURAMOYL-L-ALANINE AMIDASE"/>
    <property type="match status" value="1"/>
</dbReference>
<gene>
    <name evidence="4" type="ORF">SAY89_07525</name>
</gene>
<feature type="compositionally biased region" description="Low complexity" evidence="2">
    <location>
        <begin position="138"/>
        <end position="185"/>
    </location>
</feature>
<dbReference type="Pfam" id="PF11741">
    <property type="entry name" value="AMIN"/>
    <property type="match status" value="1"/>
</dbReference>